<keyword evidence="6" id="KW-0328">Glycosyltransferase</keyword>
<gene>
    <name evidence="17" type="ORF">SE17_37160</name>
</gene>
<dbReference type="InterPro" id="IPR050396">
    <property type="entry name" value="Glycosyltr_51/Transpeptidase"/>
</dbReference>
<evidence type="ECO:0000256" key="5">
    <source>
        <dbReference type="ARBA" id="ARBA00022645"/>
    </source>
</evidence>
<evidence type="ECO:0000259" key="16">
    <source>
        <dbReference type="Pfam" id="PF00912"/>
    </source>
</evidence>
<dbReference type="Proteomes" id="UP000050509">
    <property type="component" value="Unassembled WGS sequence"/>
</dbReference>
<comment type="similarity">
    <text evidence="2">In the C-terminal section; belongs to the transpeptidase family.</text>
</comment>
<feature type="domain" description="Glycosyl transferase family 51" evidence="16">
    <location>
        <begin position="61"/>
        <end position="226"/>
    </location>
</feature>
<comment type="catalytic activity">
    <reaction evidence="14">
        <text>Preferential cleavage: (Ac)2-L-Lys-D-Ala-|-D-Ala. Also transpeptidation of peptidyl-alanyl moieties that are N-acyl substituents of D-alanine.</text>
        <dbReference type="EC" id="3.4.16.4"/>
    </reaction>
</comment>
<comment type="similarity">
    <text evidence="3">In the N-terminal section; belongs to the glycosyltransferase 51 family.</text>
</comment>
<keyword evidence="10" id="KW-0573">Peptidoglycan synthesis</keyword>
<protein>
    <submittedName>
        <fullName evidence="17">Glycosyl transferase</fullName>
    </submittedName>
</protein>
<dbReference type="EMBL" id="LJCR01002524">
    <property type="protein sequence ID" value="KPV48606.1"/>
    <property type="molecule type" value="Genomic_DNA"/>
</dbReference>
<dbReference type="GO" id="GO:0009002">
    <property type="term" value="F:serine-type D-Ala-D-Ala carboxypeptidase activity"/>
    <property type="evidence" value="ECO:0007669"/>
    <property type="project" value="UniProtKB-EC"/>
</dbReference>
<keyword evidence="5" id="KW-0645">Protease</keyword>
<evidence type="ECO:0000256" key="8">
    <source>
        <dbReference type="ARBA" id="ARBA00022801"/>
    </source>
</evidence>
<keyword evidence="4" id="KW-1003">Cell membrane</keyword>
<dbReference type="InterPro" id="IPR036950">
    <property type="entry name" value="PBP_transglycosylase"/>
</dbReference>
<dbReference type="FunFam" id="1.10.3810.10:FF:000001">
    <property type="entry name" value="Penicillin-binding protein 1A"/>
    <property type="match status" value="1"/>
</dbReference>
<evidence type="ECO:0000256" key="7">
    <source>
        <dbReference type="ARBA" id="ARBA00022679"/>
    </source>
</evidence>
<comment type="subcellular location">
    <subcellularLocation>
        <location evidence="1">Cell membrane</location>
    </subcellularLocation>
</comment>
<keyword evidence="7 17" id="KW-0808">Transferase</keyword>
<dbReference type="GO" id="GO:0005886">
    <property type="term" value="C:plasma membrane"/>
    <property type="evidence" value="ECO:0007669"/>
    <property type="project" value="UniProtKB-SubCell"/>
</dbReference>
<dbReference type="GO" id="GO:0008360">
    <property type="term" value="P:regulation of cell shape"/>
    <property type="evidence" value="ECO:0007669"/>
    <property type="project" value="UniProtKB-KW"/>
</dbReference>
<keyword evidence="18" id="KW-1185">Reference proteome</keyword>
<dbReference type="SUPFAM" id="SSF53955">
    <property type="entry name" value="Lysozyme-like"/>
    <property type="match status" value="1"/>
</dbReference>
<organism evidence="17 18">
    <name type="scientific">Kouleothrix aurantiaca</name>
    <dbReference type="NCBI Taxonomy" id="186479"/>
    <lineage>
        <taxon>Bacteria</taxon>
        <taxon>Bacillati</taxon>
        <taxon>Chloroflexota</taxon>
        <taxon>Chloroflexia</taxon>
        <taxon>Chloroflexales</taxon>
        <taxon>Roseiflexineae</taxon>
        <taxon>Roseiflexaceae</taxon>
        <taxon>Kouleothrix</taxon>
    </lineage>
</organism>
<keyword evidence="9" id="KW-0133">Cell shape</keyword>
<dbReference type="InterPro" id="IPR023346">
    <property type="entry name" value="Lysozyme-like_dom_sf"/>
</dbReference>
<evidence type="ECO:0000256" key="13">
    <source>
        <dbReference type="ARBA" id="ARBA00023316"/>
    </source>
</evidence>
<reference evidence="17 18" key="1">
    <citation type="submission" date="2015-09" db="EMBL/GenBank/DDBJ databases">
        <title>Draft genome sequence of Kouleothrix aurantiaca JCM 19913.</title>
        <authorList>
            <person name="Hemp J."/>
        </authorList>
    </citation>
    <scope>NUCLEOTIDE SEQUENCE [LARGE SCALE GENOMIC DNA]</scope>
    <source>
        <strain evidence="17 18">COM-B</strain>
    </source>
</reference>
<dbReference type="GO" id="GO:0008955">
    <property type="term" value="F:peptidoglycan glycosyltransferase activity"/>
    <property type="evidence" value="ECO:0007669"/>
    <property type="project" value="UniProtKB-EC"/>
</dbReference>
<proteinExistence type="inferred from homology"/>
<evidence type="ECO:0000256" key="9">
    <source>
        <dbReference type="ARBA" id="ARBA00022960"/>
    </source>
</evidence>
<keyword evidence="13" id="KW-0961">Cell wall biogenesis/degradation</keyword>
<accession>A0A0P9DEV6</accession>
<feature type="non-terminal residue" evidence="17">
    <location>
        <position position="1"/>
    </location>
</feature>
<evidence type="ECO:0000256" key="10">
    <source>
        <dbReference type="ARBA" id="ARBA00022984"/>
    </source>
</evidence>
<evidence type="ECO:0000256" key="4">
    <source>
        <dbReference type="ARBA" id="ARBA00022475"/>
    </source>
</evidence>
<name>A0A0P9DEV6_9CHLR</name>
<evidence type="ECO:0000256" key="6">
    <source>
        <dbReference type="ARBA" id="ARBA00022676"/>
    </source>
</evidence>
<evidence type="ECO:0000256" key="15">
    <source>
        <dbReference type="ARBA" id="ARBA00049902"/>
    </source>
</evidence>
<dbReference type="AlphaFoldDB" id="A0A0P9DEV6"/>
<keyword evidence="12" id="KW-0511">Multifunctional enzyme</keyword>
<evidence type="ECO:0000313" key="18">
    <source>
        <dbReference type="Proteomes" id="UP000050509"/>
    </source>
</evidence>
<keyword evidence="11" id="KW-0472">Membrane</keyword>
<dbReference type="Gene3D" id="1.10.3810.10">
    <property type="entry name" value="Biosynthetic peptidoglycan transglycosylase-like"/>
    <property type="match status" value="1"/>
</dbReference>
<dbReference type="GO" id="GO:0071555">
    <property type="term" value="P:cell wall organization"/>
    <property type="evidence" value="ECO:0007669"/>
    <property type="project" value="UniProtKB-KW"/>
</dbReference>
<dbReference type="PANTHER" id="PTHR32282">
    <property type="entry name" value="BINDING PROTEIN TRANSPEPTIDASE, PUTATIVE-RELATED"/>
    <property type="match status" value="1"/>
</dbReference>
<evidence type="ECO:0000256" key="11">
    <source>
        <dbReference type="ARBA" id="ARBA00023136"/>
    </source>
</evidence>
<dbReference type="Pfam" id="PF00912">
    <property type="entry name" value="Transgly"/>
    <property type="match status" value="1"/>
</dbReference>
<keyword evidence="5" id="KW-0121">Carboxypeptidase</keyword>
<dbReference type="InterPro" id="IPR001264">
    <property type="entry name" value="Glyco_trans_51"/>
</dbReference>
<dbReference type="GO" id="GO:0009252">
    <property type="term" value="P:peptidoglycan biosynthetic process"/>
    <property type="evidence" value="ECO:0007669"/>
    <property type="project" value="UniProtKB-KW"/>
</dbReference>
<dbReference type="GO" id="GO:0030288">
    <property type="term" value="C:outer membrane-bounded periplasmic space"/>
    <property type="evidence" value="ECO:0007669"/>
    <property type="project" value="TreeGrafter"/>
</dbReference>
<evidence type="ECO:0000256" key="2">
    <source>
        <dbReference type="ARBA" id="ARBA00007090"/>
    </source>
</evidence>
<comment type="catalytic activity">
    <reaction evidence="15">
        <text>[GlcNAc-(1-&gt;4)-Mur2Ac(oyl-L-Ala-gamma-D-Glu-L-Lys-D-Ala-D-Ala)](n)-di-trans,octa-cis-undecaprenyl diphosphate + beta-D-GlcNAc-(1-&gt;4)-Mur2Ac(oyl-L-Ala-gamma-D-Glu-L-Lys-D-Ala-D-Ala)-di-trans,octa-cis-undecaprenyl diphosphate = [GlcNAc-(1-&gt;4)-Mur2Ac(oyl-L-Ala-gamma-D-Glu-L-Lys-D-Ala-D-Ala)](n+1)-di-trans,octa-cis-undecaprenyl diphosphate + di-trans,octa-cis-undecaprenyl diphosphate + H(+)</text>
        <dbReference type="Rhea" id="RHEA:23708"/>
        <dbReference type="Rhea" id="RHEA-COMP:9602"/>
        <dbReference type="Rhea" id="RHEA-COMP:9603"/>
        <dbReference type="ChEBI" id="CHEBI:15378"/>
        <dbReference type="ChEBI" id="CHEBI:58405"/>
        <dbReference type="ChEBI" id="CHEBI:60033"/>
        <dbReference type="ChEBI" id="CHEBI:78435"/>
        <dbReference type="EC" id="2.4.99.28"/>
    </reaction>
</comment>
<evidence type="ECO:0000256" key="3">
    <source>
        <dbReference type="ARBA" id="ARBA00007739"/>
    </source>
</evidence>
<sequence>AIKWSSRILLALVLLGVFTTLFGAGSVYGAYAQLANSLQGRLDTLQKHEGFQTSRIYDRNGKLLYEFFDAGKRTRVPLAQISPLLIHATVSIEDKTFFKNSGVDYEGIMKAAYRALSAGEEQGGASTITQQLIKQAVLSEEEKAPENRYRRKITEIILAQELSQQYSKNDILELYLNEIYYGNLAYGIEAASNVYFNRHASELTLAQASLLAGLPQLPNVYDPINYLEGGVLRGVRLGNDWLSPTYEFPAGTAIPKKRQAAVLTQMVDEGYVTEAQARAAAAEDLTFSSQVAPINAPHFVFYVRKLLEESEEYGPQFANQGLSIYT</sequence>
<comment type="caution">
    <text evidence="17">The sequence shown here is derived from an EMBL/GenBank/DDBJ whole genome shotgun (WGS) entry which is preliminary data.</text>
</comment>
<evidence type="ECO:0000256" key="1">
    <source>
        <dbReference type="ARBA" id="ARBA00004236"/>
    </source>
</evidence>
<dbReference type="PANTHER" id="PTHR32282:SF11">
    <property type="entry name" value="PENICILLIN-BINDING PROTEIN 1B"/>
    <property type="match status" value="1"/>
</dbReference>
<evidence type="ECO:0000256" key="14">
    <source>
        <dbReference type="ARBA" id="ARBA00034000"/>
    </source>
</evidence>
<evidence type="ECO:0000256" key="12">
    <source>
        <dbReference type="ARBA" id="ARBA00023268"/>
    </source>
</evidence>
<evidence type="ECO:0000313" key="17">
    <source>
        <dbReference type="EMBL" id="KPV48606.1"/>
    </source>
</evidence>
<keyword evidence="8" id="KW-0378">Hydrolase</keyword>
<feature type="non-terminal residue" evidence="17">
    <location>
        <position position="326"/>
    </location>
</feature>